<dbReference type="GO" id="GO:0004618">
    <property type="term" value="F:phosphoglycerate kinase activity"/>
    <property type="evidence" value="ECO:0007669"/>
    <property type="project" value="UniProtKB-UniRule"/>
</dbReference>
<gene>
    <name evidence="13" type="primary">pgk</name>
    <name evidence="17" type="ORF">HZU75_16875</name>
</gene>
<dbReference type="Pfam" id="PF00162">
    <property type="entry name" value="PGK"/>
    <property type="match status" value="1"/>
</dbReference>
<dbReference type="EC" id="2.7.2.3" evidence="5 13"/>
<evidence type="ECO:0000313" key="18">
    <source>
        <dbReference type="Proteomes" id="UP000510822"/>
    </source>
</evidence>
<evidence type="ECO:0000256" key="2">
    <source>
        <dbReference type="ARBA" id="ARBA00001946"/>
    </source>
</evidence>
<feature type="binding site" evidence="13 14">
    <location>
        <begin position="59"/>
        <end position="62"/>
    </location>
    <ligand>
        <name>substrate</name>
    </ligand>
</feature>
<dbReference type="InterPro" id="IPR001576">
    <property type="entry name" value="Phosphoglycerate_kinase"/>
</dbReference>
<keyword evidence="9 13" id="KW-0418">Kinase</keyword>
<dbReference type="KEGG" id="cfon:HZU75_16875"/>
<evidence type="ECO:0000256" key="6">
    <source>
        <dbReference type="ARBA" id="ARBA00022679"/>
    </source>
</evidence>
<dbReference type="GO" id="GO:0006094">
    <property type="term" value="P:gluconeogenesis"/>
    <property type="evidence" value="ECO:0007669"/>
    <property type="project" value="TreeGrafter"/>
</dbReference>
<dbReference type="PRINTS" id="PR00477">
    <property type="entry name" value="PHGLYCKINASE"/>
</dbReference>
<dbReference type="GO" id="GO:0046872">
    <property type="term" value="F:metal ion binding"/>
    <property type="evidence" value="ECO:0007669"/>
    <property type="project" value="UniProtKB-KW"/>
</dbReference>
<evidence type="ECO:0000256" key="7">
    <source>
        <dbReference type="ARBA" id="ARBA00022723"/>
    </source>
</evidence>
<dbReference type="EMBL" id="CP058952">
    <property type="protein sequence ID" value="QLI83058.1"/>
    <property type="molecule type" value="Genomic_DNA"/>
</dbReference>
<evidence type="ECO:0000256" key="12">
    <source>
        <dbReference type="ARBA" id="ARBA00023152"/>
    </source>
</evidence>
<feature type="binding site" evidence="13">
    <location>
        <position position="36"/>
    </location>
    <ligand>
        <name>substrate</name>
    </ligand>
</feature>
<name>A0A7D5VC95_9NEIS</name>
<comment type="similarity">
    <text evidence="13 16">Belongs to the phosphoglycerate kinase family.</text>
</comment>
<dbReference type="HAMAP" id="MF_00145">
    <property type="entry name" value="Phosphoglyc_kinase"/>
    <property type="match status" value="1"/>
</dbReference>
<dbReference type="GO" id="GO:0043531">
    <property type="term" value="F:ADP binding"/>
    <property type="evidence" value="ECO:0007669"/>
    <property type="project" value="TreeGrafter"/>
</dbReference>
<dbReference type="GO" id="GO:0005829">
    <property type="term" value="C:cytosol"/>
    <property type="evidence" value="ECO:0007669"/>
    <property type="project" value="TreeGrafter"/>
</dbReference>
<keyword evidence="7" id="KW-0479">Metal-binding</keyword>
<dbReference type="FunFam" id="3.40.50.1260:FF:000001">
    <property type="entry name" value="Phosphoglycerate kinase"/>
    <property type="match status" value="1"/>
</dbReference>
<evidence type="ECO:0000256" key="13">
    <source>
        <dbReference type="HAMAP-Rule" id="MF_00145"/>
    </source>
</evidence>
<comment type="cofactor">
    <cofactor evidence="2">
        <name>Mg(2+)</name>
        <dbReference type="ChEBI" id="CHEBI:18420"/>
    </cofactor>
</comment>
<comment type="pathway">
    <text evidence="3 13">Carbohydrate degradation; glycolysis; pyruvate from D-glyceraldehyde 3-phosphate: step 2/5.</text>
</comment>
<evidence type="ECO:0000313" key="17">
    <source>
        <dbReference type="EMBL" id="QLI83058.1"/>
    </source>
</evidence>
<comment type="subcellular location">
    <subcellularLocation>
        <location evidence="13">Cytoplasm</location>
    </subcellularLocation>
</comment>
<accession>A0A7D5VC95</accession>
<feature type="binding site" evidence="13 14">
    <location>
        <begin position="21"/>
        <end position="23"/>
    </location>
    <ligand>
        <name>substrate</name>
    </ligand>
</feature>
<evidence type="ECO:0000256" key="15">
    <source>
        <dbReference type="PIRSR" id="PIRSR000724-2"/>
    </source>
</evidence>
<evidence type="ECO:0000256" key="14">
    <source>
        <dbReference type="PIRSR" id="PIRSR000724-1"/>
    </source>
</evidence>
<reference evidence="17 18" key="1">
    <citation type="journal article" date="2016" name="Int. J. Syst. Evol. Microbiol.">
        <title>Chitinibacter fontanus sp. nov., isolated from a spring.</title>
        <authorList>
            <person name="Sheu S.Y."/>
            <person name="Li Y.S."/>
            <person name="Young C.C."/>
            <person name="Chen W.M."/>
        </authorList>
    </citation>
    <scope>NUCLEOTIDE SEQUENCE [LARGE SCALE GENOMIC DNA]</scope>
    <source>
        <strain evidence="17 18">STM-7</strain>
    </source>
</reference>
<dbReference type="RefSeq" id="WP_180307127.1">
    <property type="nucleotide sequence ID" value="NZ_CP058952.1"/>
</dbReference>
<dbReference type="Proteomes" id="UP000510822">
    <property type="component" value="Chromosome"/>
</dbReference>
<evidence type="ECO:0000256" key="8">
    <source>
        <dbReference type="ARBA" id="ARBA00022741"/>
    </source>
</evidence>
<comment type="catalytic activity">
    <reaction evidence="1 13 16">
        <text>(2R)-3-phosphoglycerate + ATP = (2R)-3-phospho-glyceroyl phosphate + ADP</text>
        <dbReference type="Rhea" id="RHEA:14801"/>
        <dbReference type="ChEBI" id="CHEBI:30616"/>
        <dbReference type="ChEBI" id="CHEBI:57604"/>
        <dbReference type="ChEBI" id="CHEBI:58272"/>
        <dbReference type="ChEBI" id="CHEBI:456216"/>
        <dbReference type="EC" id="2.7.2.3"/>
    </reaction>
</comment>
<keyword evidence="10 13" id="KW-0067">ATP-binding</keyword>
<feature type="binding site" evidence="14">
    <location>
        <position position="36"/>
    </location>
    <ligand>
        <name>(2R)-3-phosphoglycerate</name>
        <dbReference type="ChEBI" id="CHEBI:58272"/>
    </ligand>
</feature>
<dbReference type="PANTHER" id="PTHR11406">
    <property type="entry name" value="PHOSPHOGLYCERATE KINASE"/>
    <property type="match status" value="1"/>
</dbReference>
<dbReference type="GO" id="GO:0006096">
    <property type="term" value="P:glycolytic process"/>
    <property type="evidence" value="ECO:0007669"/>
    <property type="project" value="UniProtKB-UniRule"/>
</dbReference>
<sequence>MAKLFIEDLDLAGKRVLIRVDFNVPVKNGVVESDKRIRAALPTIRYALAQGASVVLMSHLGRPNGQKVEKYSLAPVATRLQELLGSPVTFLADCVGAEVEAACANLVAGQVVLLENVRFHIEEEGKAKDADGNSVKADPAKVAAFRASLSKLGDVFVNDAFGTAHRAHSSMVGVELPRAAGYLLKKELDFLGEAVNKPVRPLVAIIGGSKISGKIDVIQALLPKVDKLIIGGGMAFTFLKAQGFEIGKSLCENDKVDLARDLMAQAGDKLVLPSDTMVTRALNFDARTLDGLVEVQSTAIPADQEGVDIGSATRAAYADIIKSAKTVLWNGPMGVFEIDASAEGTFAVAHALVDATANGAITVVGGGDSVAAVEKAGLEDKVSHVSTGGGASLEFLEGKALPGVEALSDK</sequence>
<dbReference type="PIRSF" id="PIRSF000724">
    <property type="entry name" value="Pgk"/>
    <property type="match status" value="1"/>
</dbReference>
<dbReference type="CDD" id="cd00318">
    <property type="entry name" value="Phosphoglycerate_kinase"/>
    <property type="match status" value="1"/>
</dbReference>
<dbReference type="Gene3D" id="3.40.50.1260">
    <property type="entry name" value="Phosphoglycerate kinase, N-terminal domain"/>
    <property type="match status" value="2"/>
</dbReference>
<feature type="binding site" evidence="13 15">
    <location>
        <position position="214"/>
    </location>
    <ligand>
        <name>ATP</name>
        <dbReference type="ChEBI" id="CHEBI:30616"/>
    </ligand>
</feature>
<organism evidence="17 18">
    <name type="scientific">Chitinibacter fontanus</name>
    <dbReference type="NCBI Taxonomy" id="1737446"/>
    <lineage>
        <taxon>Bacteria</taxon>
        <taxon>Pseudomonadati</taxon>
        <taxon>Pseudomonadota</taxon>
        <taxon>Betaproteobacteria</taxon>
        <taxon>Neisseriales</taxon>
        <taxon>Chitinibacteraceae</taxon>
        <taxon>Chitinibacter</taxon>
    </lineage>
</organism>
<dbReference type="InterPro" id="IPR015911">
    <property type="entry name" value="Phosphoglycerate_kinase_CS"/>
</dbReference>
<dbReference type="AlphaFoldDB" id="A0A7D5VC95"/>
<protein>
    <recommendedName>
        <fullName evidence="5 13">Phosphoglycerate kinase</fullName>
        <ecNumber evidence="5 13">2.7.2.3</ecNumber>
    </recommendedName>
</protein>
<evidence type="ECO:0000256" key="16">
    <source>
        <dbReference type="RuleBase" id="RU000532"/>
    </source>
</evidence>
<dbReference type="InterPro" id="IPR015824">
    <property type="entry name" value="Phosphoglycerate_kinase_N"/>
</dbReference>
<evidence type="ECO:0000256" key="5">
    <source>
        <dbReference type="ARBA" id="ARBA00013061"/>
    </source>
</evidence>
<comment type="subunit">
    <text evidence="4 13">Monomer.</text>
</comment>
<dbReference type="PANTHER" id="PTHR11406:SF0">
    <property type="entry name" value="PHOSPHOGLYCERATE KINASE"/>
    <property type="match status" value="1"/>
</dbReference>
<evidence type="ECO:0000256" key="11">
    <source>
        <dbReference type="ARBA" id="ARBA00022842"/>
    </source>
</evidence>
<dbReference type="InterPro" id="IPR036043">
    <property type="entry name" value="Phosphoglycerate_kinase_sf"/>
</dbReference>
<dbReference type="GO" id="GO:0005524">
    <property type="term" value="F:ATP binding"/>
    <property type="evidence" value="ECO:0007669"/>
    <property type="project" value="UniProtKB-KW"/>
</dbReference>
<dbReference type="PROSITE" id="PS00111">
    <property type="entry name" value="PGLYCERATE_KINASE"/>
    <property type="match status" value="1"/>
</dbReference>
<keyword evidence="6 13" id="KW-0808">Transferase</keyword>
<dbReference type="FunFam" id="3.40.50.1260:FF:000019">
    <property type="entry name" value="Phosphoglycerate kinase 1"/>
    <property type="match status" value="1"/>
</dbReference>
<feature type="binding site" evidence="13">
    <location>
        <position position="118"/>
    </location>
    <ligand>
        <name>substrate</name>
    </ligand>
</feature>
<keyword evidence="12 13" id="KW-0324">Glycolysis</keyword>
<evidence type="ECO:0000256" key="3">
    <source>
        <dbReference type="ARBA" id="ARBA00004838"/>
    </source>
</evidence>
<evidence type="ECO:0000256" key="1">
    <source>
        <dbReference type="ARBA" id="ARBA00000642"/>
    </source>
</evidence>
<evidence type="ECO:0000256" key="10">
    <source>
        <dbReference type="ARBA" id="ARBA00022840"/>
    </source>
</evidence>
<feature type="binding site" evidence="14">
    <location>
        <position position="118"/>
    </location>
    <ligand>
        <name>(2R)-3-phosphoglycerate</name>
        <dbReference type="ChEBI" id="CHEBI:58272"/>
    </ligand>
</feature>
<dbReference type="SUPFAM" id="SSF53748">
    <property type="entry name" value="Phosphoglycerate kinase"/>
    <property type="match status" value="1"/>
</dbReference>
<keyword evidence="18" id="KW-1185">Reference proteome</keyword>
<dbReference type="UniPathway" id="UPA00109">
    <property type="reaction ID" value="UER00185"/>
</dbReference>
<evidence type="ECO:0000256" key="4">
    <source>
        <dbReference type="ARBA" id="ARBA00011245"/>
    </source>
</evidence>
<proteinExistence type="inferred from homology"/>
<feature type="binding site" evidence="13 15">
    <location>
        <begin position="366"/>
        <end position="369"/>
    </location>
    <ligand>
        <name>ATP</name>
        <dbReference type="ChEBI" id="CHEBI:30616"/>
    </ligand>
</feature>
<keyword evidence="13" id="KW-0963">Cytoplasm</keyword>
<evidence type="ECO:0000256" key="9">
    <source>
        <dbReference type="ARBA" id="ARBA00022777"/>
    </source>
</evidence>
<feature type="binding site" evidence="14">
    <location>
        <position position="166"/>
    </location>
    <ligand>
        <name>(2R)-3-phosphoglycerate</name>
        <dbReference type="ChEBI" id="CHEBI:58272"/>
    </ligand>
</feature>
<keyword evidence="11" id="KW-0460">Magnesium</keyword>
<keyword evidence="8 13" id="KW-0547">Nucleotide-binding</keyword>
<feature type="binding site" evidence="13 15">
    <location>
        <position position="337"/>
    </location>
    <ligand>
        <name>ATP</name>
        <dbReference type="ChEBI" id="CHEBI:30616"/>
    </ligand>
</feature>
<feature type="binding site" evidence="13">
    <location>
        <position position="306"/>
    </location>
    <ligand>
        <name>ATP</name>
        <dbReference type="ChEBI" id="CHEBI:30616"/>
    </ligand>
</feature>
<feature type="binding site" evidence="13">
    <location>
        <position position="166"/>
    </location>
    <ligand>
        <name>substrate</name>
    </ligand>
</feature>